<organism evidence="4 5">
    <name type="scientific">Nocardioides ginsengisoli</name>
    <dbReference type="NCBI Taxonomy" id="363868"/>
    <lineage>
        <taxon>Bacteria</taxon>
        <taxon>Bacillati</taxon>
        <taxon>Actinomycetota</taxon>
        <taxon>Actinomycetes</taxon>
        <taxon>Propionibacteriales</taxon>
        <taxon>Nocardioidaceae</taxon>
        <taxon>Nocardioides</taxon>
    </lineage>
</organism>
<evidence type="ECO:0000313" key="5">
    <source>
        <dbReference type="Proteomes" id="UP001597229"/>
    </source>
</evidence>
<keyword evidence="3" id="KW-1133">Transmembrane helix</keyword>
<comment type="subcellular location">
    <subcellularLocation>
        <location evidence="1">Membrane</location>
    </subcellularLocation>
</comment>
<accession>A0ABW3W0H3</accession>
<name>A0ABW3W0H3_9ACTN</name>
<keyword evidence="5" id="KW-1185">Reference proteome</keyword>
<comment type="caution">
    <text evidence="4">The sequence shown here is derived from an EMBL/GenBank/DDBJ whole genome shotgun (WGS) entry which is preliminary data.</text>
</comment>
<evidence type="ECO:0000256" key="2">
    <source>
        <dbReference type="ARBA" id="ARBA00023136"/>
    </source>
</evidence>
<evidence type="ECO:0000313" key="4">
    <source>
        <dbReference type="EMBL" id="MFD1248682.1"/>
    </source>
</evidence>
<dbReference type="Proteomes" id="UP001597229">
    <property type="component" value="Unassembled WGS sequence"/>
</dbReference>
<evidence type="ECO:0000256" key="3">
    <source>
        <dbReference type="SAM" id="Phobius"/>
    </source>
</evidence>
<gene>
    <name evidence="4" type="ORF">ACFQ3F_12855</name>
</gene>
<evidence type="ECO:0008006" key="6">
    <source>
        <dbReference type="Google" id="ProtNLM"/>
    </source>
</evidence>
<feature type="transmembrane region" description="Helical" evidence="3">
    <location>
        <begin position="12"/>
        <end position="30"/>
    </location>
</feature>
<proteinExistence type="predicted"/>
<reference evidence="5" key="1">
    <citation type="journal article" date="2019" name="Int. J. Syst. Evol. Microbiol.">
        <title>The Global Catalogue of Microorganisms (GCM) 10K type strain sequencing project: providing services to taxonomists for standard genome sequencing and annotation.</title>
        <authorList>
            <consortium name="The Broad Institute Genomics Platform"/>
            <consortium name="The Broad Institute Genome Sequencing Center for Infectious Disease"/>
            <person name="Wu L."/>
            <person name="Ma J."/>
        </authorList>
    </citation>
    <scope>NUCLEOTIDE SEQUENCE [LARGE SCALE GENOMIC DNA]</scope>
    <source>
        <strain evidence="5">CCUG 52478</strain>
    </source>
</reference>
<dbReference type="EMBL" id="JBHTLX010000017">
    <property type="protein sequence ID" value="MFD1248682.1"/>
    <property type="molecule type" value="Genomic_DNA"/>
</dbReference>
<sequence length="172" mass="18171">MTTTAAARLVRAVVPLLLAALVLAGLVLLGKARQEGRADHVANHAVVDPSATAQVQTAVSKALTQVFSYDTSDAAPTQQAADLLLVGQARRDYDLLFAALRKQAAGQQITQTATVQAAAVTALRGDRATLLVFLDQAAQRASDHQAQYAAAQLRVEARRTKGVWMISAITTL</sequence>
<keyword evidence="2 3" id="KW-0472">Membrane</keyword>
<dbReference type="RefSeq" id="WP_367919261.1">
    <property type="nucleotide sequence ID" value="NZ_BAABAC010000020.1"/>
</dbReference>
<keyword evidence="3" id="KW-0812">Transmembrane</keyword>
<evidence type="ECO:0000256" key="1">
    <source>
        <dbReference type="ARBA" id="ARBA00004370"/>
    </source>
</evidence>
<protein>
    <recommendedName>
        <fullName evidence="6">Mce-associated membrane protein</fullName>
    </recommendedName>
</protein>
<dbReference type="PANTHER" id="PTHR37042:SF4">
    <property type="entry name" value="OUTER MEMBRANE PROTEIN RV1973"/>
    <property type="match status" value="1"/>
</dbReference>
<dbReference type="PANTHER" id="PTHR37042">
    <property type="entry name" value="OUTER MEMBRANE PROTEIN RV1973"/>
    <property type="match status" value="1"/>
</dbReference>